<dbReference type="Proteomes" id="UP000697998">
    <property type="component" value="Unassembled WGS sequence"/>
</dbReference>
<name>A0A935PZE0_9PROT</name>
<dbReference type="InterPro" id="IPR032249">
    <property type="entry name" value="DUF4824"/>
</dbReference>
<accession>A0A935PZE0</accession>
<evidence type="ECO:0000313" key="2">
    <source>
        <dbReference type="Proteomes" id="UP000697998"/>
    </source>
</evidence>
<evidence type="ECO:0000313" key="1">
    <source>
        <dbReference type="EMBL" id="MBK7675148.1"/>
    </source>
</evidence>
<comment type="caution">
    <text evidence="1">The sequence shown here is derived from an EMBL/GenBank/DDBJ whole genome shotgun (WGS) entry which is preliminary data.</text>
</comment>
<protein>
    <submittedName>
        <fullName evidence="1">DUF4824 family protein</fullName>
    </submittedName>
</protein>
<dbReference type="EMBL" id="JADJMH010000009">
    <property type="protein sequence ID" value="MBK7675148.1"/>
    <property type="molecule type" value="Genomic_DNA"/>
</dbReference>
<proteinExistence type="predicted"/>
<sequence length="289" mass="31896">MKAWTRAHTLAAGAALIVLTNAVALAGAFLNRNAEAESRVTLSERELALPYGGYRQAENSGLALQLNWRVLDADPDSWDHGYARHGGLPAWLDAAHLATLGFDTTAGAATSEARQRFTRQLPRQVLLVLELEGPAWQQAVIRARENASRQTAAAAANPGSEQFAKQADAGRRRLALEETHASRLFAIDAGLDADALRRRYPDRSRHLIVRGTVRPAERGRDGDHRLAGHVSQLAIAQVNVSFALRPMLEPLRNTPRPEPDEQTPRYEVQLAIGQRLEPWIERVTTLPER</sequence>
<dbReference type="Pfam" id="PF16106">
    <property type="entry name" value="DUF4824"/>
    <property type="match status" value="1"/>
</dbReference>
<organism evidence="1 2">
    <name type="scientific">Candidatus Accumulibacter proximus</name>
    <dbReference type="NCBI Taxonomy" id="2954385"/>
    <lineage>
        <taxon>Bacteria</taxon>
        <taxon>Pseudomonadati</taxon>
        <taxon>Pseudomonadota</taxon>
        <taxon>Betaproteobacteria</taxon>
        <taxon>Candidatus Accumulibacter</taxon>
    </lineage>
</organism>
<reference evidence="1 2" key="1">
    <citation type="submission" date="2020-10" db="EMBL/GenBank/DDBJ databases">
        <title>Connecting structure to function with the recovery of over 1000 high-quality activated sludge metagenome-assembled genomes encoding full-length rRNA genes using long-read sequencing.</title>
        <authorList>
            <person name="Singleton C.M."/>
            <person name="Petriglieri F."/>
            <person name="Kristensen J.M."/>
            <person name="Kirkegaard R.H."/>
            <person name="Michaelsen T.Y."/>
            <person name="Andersen M.H."/>
            <person name="Karst S.M."/>
            <person name="Dueholm M.S."/>
            <person name="Nielsen P.H."/>
            <person name="Albertsen M."/>
        </authorList>
    </citation>
    <scope>NUCLEOTIDE SEQUENCE [LARGE SCALE GENOMIC DNA]</scope>
    <source>
        <strain evidence="1">EsbW_18-Q3-R4-48_BATAC.285</strain>
    </source>
</reference>
<dbReference type="AlphaFoldDB" id="A0A935PZE0"/>
<gene>
    <name evidence="1" type="ORF">IPJ27_10580</name>
</gene>